<evidence type="ECO:0000256" key="4">
    <source>
        <dbReference type="ARBA" id="ARBA00022801"/>
    </source>
</evidence>
<comment type="caution">
    <text evidence="17">The sequence shown here is derived from an EMBL/GenBank/DDBJ whole genome shotgun (WGS) entry which is preliminary data.</text>
</comment>
<dbReference type="Pfam" id="PF13361">
    <property type="entry name" value="UvrD_C"/>
    <property type="match status" value="1"/>
</dbReference>
<evidence type="ECO:0000256" key="7">
    <source>
        <dbReference type="ARBA" id="ARBA00023125"/>
    </source>
</evidence>
<evidence type="ECO:0000256" key="13">
    <source>
        <dbReference type="ARBA" id="ARBA00048988"/>
    </source>
</evidence>
<dbReference type="FunFam" id="1.10.486.10:FF:000003">
    <property type="entry name" value="ATP-dependent DNA helicase"/>
    <property type="match status" value="1"/>
</dbReference>
<evidence type="ECO:0000256" key="2">
    <source>
        <dbReference type="ARBA" id="ARBA00022741"/>
    </source>
</evidence>
<proteinExistence type="inferred from homology"/>
<keyword evidence="3" id="KW-0227">DNA damage</keyword>
<dbReference type="InterPro" id="IPR027417">
    <property type="entry name" value="P-loop_NTPase"/>
</dbReference>
<dbReference type="CDD" id="cd17932">
    <property type="entry name" value="DEXQc_UvrD"/>
    <property type="match status" value="1"/>
</dbReference>
<dbReference type="InterPro" id="IPR014016">
    <property type="entry name" value="UvrD-like_ATP-bd"/>
</dbReference>
<dbReference type="SUPFAM" id="SSF52540">
    <property type="entry name" value="P-loop containing nucleoside triphosphate hydrolases"/>
    <property type="match status" value="1"/>
</dbReference>
<keyword evidence="7" id="KW-0238">DNA-binding</keyword>
<dbReference type="OrthoDB" id="9806690at2"/>
<comment type="catalytic activity">
    <reaction evidence="13">
        <text>ATP + H2O = ADP + phosphate + H(+)</text>
        <dbReference type="Rhea" id="RHEA:13065"/>
        <dbReference type="ChEBI" id="CHEBI:15377"/>
        <dbReference type="ChEBI" id="CHEBI:15378"/>
        <dbReference type="ChEBI" id="CHEBI:30616"/>
        <dbReference type="ChEBI" id="CHEBI:43474"/>
        <dbReference type="ChEBI" id="CHEBI:456216"/>
        <dbReference type="EC" id="5.6.2.4"/>
    </reaction>
</comment>
<evidence type="ECO:0000256" key="5">
    <source>
        <dbReference type="ARBA" id="ARBA00022806"/>
    </source>
</evidence>
<evidence type="ECO:0000259" key="15">
    <source>
        <dbReference type="PROSITE" id="PS51198"/>
    </source>
</evidence>
<keyword evidence="4 14" id="KW-0378">Hydrolase</keyword>
<dbReference type="InterPro" id="IPR013986">
    <property type="entry name" value="DExx_box_DNA_helicase_dom_sf"/>
</dbReference>
<dbReference type="GO" id="GO:0005829">
    <property type="term" value="C:cytosol"/>
    <property type="evidence" value="ECO:0007669"/>
    <property type="project" value="TreeGrafter"/>
</dbReference>
<dbReference type="Pfam" id="PF21196">
    <property type="entry name" value="PcrA_UvrD_tudor"/>
    <property type="match status" value="1"/>
</dbReference>
<evidence type="ECO:0000256" key="14">
    <source>
        <dbReference type="PROSITE-ProRule" id="PRU00560"/>
    </source>
</evidence>
<dbReference type="InterPro" id="IPR014017">
    <property type="entry name" value="DNA_helicase_UvrD-like_C"/>
</dbReference>
<feature type="domain" description="UvrD-like helicase C-terminal" evidence="16">
    <location>
        <begin position="288"/>
        <end position="576"/>
    </location>
</feature>
<evidence type="ECO:0000256" key="12">
    <source>
        <dbReference type="ARBA" id="ARBA00034923"/>
    </source>
</evidence>
<evidence type="ECO:0000313" key="18">
    <source>
        <dbReference type="Proteomes" id="UP000191418"/>
    </source>
</evidence>
<comment type="catalytic activity">
    <reaction evidence="10">
        <text>Couples ATP hydrolysis with the unwinding of duplex DNA by translocating in the 3'-5' direction.</text>
        <dbReference type="EC" id="5.6.2.4"/>
    </reaction>
</comment>
<dbReference type="GO" id="GO:0003677">
    <property type="term" value="F:DNA binding"/>
    <property type="evidence" value="ECO:0007669"/>
    <property type="project" value="UniProtKB-KW"/>
</dbReference>
<keyword evidence="18" id="KW-1185">Reference proteome</keyword>
<dbReference type="PROSITE" id="PS51198">
    <property type="entry name" value="UVRD_HELICASE_ATP_BIND"/>
    <property type="match status" value="1"/>
</dbReference>
<dbReference type="GO" id="GO:0009314">
    <property type="term" value="P:response to radiation"/>
    <property type="evidence" value="ECO:0007669"/>
    <property type="project" value="UniProtKB-ARBA"/>
</dbReference>
<keyword evidence="9" id="KW-0413">Isomerase</keyword>
<sequence length="741" mass="84333">MMDVTHLIDSLNDAQREAVTAPSQHLLVLAGAGSGKTRVLVHRIGWLIQVEHCSPHSIMAVTFTNKAAAEMRARLEALLGLPMRQFWVGTFHGIAHRLLRTHWKDARLPEHFQILDSDDQLRLIKRLMKDHNIDDERWPARQVQGYINGQKDEGRRATYFTDTGDPYLRVMNQLYSLYEEHCQRLGLVDFGELLLRAHELLRDNPLLLRHYQERFRHILVDEFQDTNTVQYAWLRLLTSGDNILTVVGDDDQSIYGWRGAKVENIHQFNRDFSGSKMVRLEQNYRSTKTILDAANGLIANNYDRLGKALWTEGDSGEPISLYAGFNEQDEARFIVDSIKRWVQEGNARSQAAVLYRSNAQSRVLEEALIRSGMPYRIYGGQRFYERLEIKNALAYLRLILNRNDDAAVERVINTPTRGIGAKTLDLMRELARNEGCSLWEAAVHSINNKLLTARAVGALMGFMSLIDELEDQAHELPLYELVDHVIERSGLIPFHQQEKGEKGQARVENLEELVTAARSYNPEPQTETGFEDEDEGVDTASLLQSFLAEAALDAGEQQADEYEDAVQLMTLHSAKGLEFPLVFLAGVEEGLFPHKMSMEDPSRLQEERRLCYVGVTRAMQKLYITYAEMRRLHGKETYNSPSRFVREIPAELVEEVRLRGQVSRPVSSSYNRQPSRWAQTEPVDSGDGVVLMVGQRVQHAVFGEGVVLNYEGQGPKARIQVAFESEGEKWLMAGFAKLEAL</sequence>
<keyword evidence="6 14" id="KW-0067">ATP-binding</keyword>
<dbReference type="FunFam" id="3.40.50.300:FF:001201">
    <property type="entry name" value="ATP-dependent DNA helicase UvrD2"/>
    <property type="match status" value="1"/>
</dbReference>
<dbReference type="CDD" id="cd18807">
    <property type="entry name" value="SF1_C_UvrD"/>
    <property type="match status" value="2"/>
</dbReference>
<accession>A0A1V4T4Y1</accession>
<evidence type="ECO:0000256" key="10">
    <source>
        <dbReference type="ARBA" id="ARBA00034617"/>
    </source>
</evidence>
<dbReference type="GO" id="GO:0043138">
    <property type="term" value="F:3'-5' DNA helicase activity"/>
    <property type="evidence" value="ECO:0007669"/>
    <property type="project" value="UniProtKB-EC"/>
</dbReference>
<dbReference type="PANTHER" id="PTHR11070">
    <property type="entry name" value="UVRD / RECB / PCRA DNA HELICASE FAMILY MEMBER"/>
    <property type="match status" value="1"/>
</dbReference>
<dbReference type="RefSeq" id="WP_078744874.1">
    <property type="nucleotide sequence ID" value="NZ_FUXG01000006.1"/>
</dbReference>
<keyword evidence="8" id="KW-0234">DNA repair</keyword>
<dbReference type="EMBL" id="MTSM01000007">
    <property type="protein sequence ID" value="OPX55671.1"/>
    <property type="molecule type" value="Genomic_DNA"/>
</dbReference>
<dbReference type="PANTHER" id="PTHR11070:SF2">
    <property type="entry name" value="ATP-DEPENDENT DNA HELICASE SRS2"/>
    <property type="match status" value="1"/>
</dbReference>
<protein>
    <recommendedName>
        <fullName evidence="11">DNA 3'-5' helicase</fullName>
        <ecNumber evidence="11">5.6.2.4</ecNumber>
    </recommendedName>
    <alternativeName>
        <fullName evidence="12">DNA 3'-5' helicase II</fullName>
    </alternativeName>
</protein>
<dbReference type="AlphaFoldDB" id="A0A1V4T4Y1"/>
<feature type="domain" description="UvrD-like helicase ATP-binding" evidence="15">
    <location>
        <begin position="9"/>
        <end position="287"/>
    </location>
</feature>
<dbReference type="InterPro" id="IPR000212">
    <property type="entry name" value="DNA_helicase_UvrD/REP"/>
</dbReference>
<name>A0A1V4T4Y1_9GAMM</name>
<reference evidence="17 18" key="1">
    <citation type="submission" date="2017-01" db="EMBL/GenBank/DDBJ databases">
        <title>Genome Sequencing of a Marine Spirillum, Oceanospirillum multiglobuliferum ATCC 33336, from Japan.</title>
        <authorList>
            <person name="Carney J.G."/>
            <person name="Trachtenberg A.M."/>
            <person name="Rheaume B.A."/>
            <person name="Linnane J.D."/>
            <person name="Pitts N.L."/>
            <person name="Mykles D.L."/>
            <person name="Maclea K.S."/>
        </authorList>
    </citation>
    <scope>NUCLEOTIDE SEQUENCE [LARGE SCALE GENOMIC DNA]</scope>
    <source>
        <strain evidence="17 18">ATCC 33336</strain>
    </source>
</reference>
<dbReference type="STRING" id="64969.SAMN02745127_01258"/>
<organism evidence="17 18">
    <name type="scientific">Oceanospirillum multiglobuliferum</name>
    <dbReference type="NCBI Taxonomy" id="64969"/>
    <lineage>
        <taxon>Bacteria</taxon>
        <taxon>Pseudomonadati</taxon>
        <taxon>Pseudomonadota</taxon>
        <taxon>Gammaproteobacteria</taxon>
        <taxon>Oceanospirillales</taxon>
        <taxon>Oceanospirillaceae</taxon>
        <taxon>Oceanospirillum</taxon>
    </lineage>
</organism>
<gene>
    <name evidence="17" type="ORF">BTE48_07170</name>
</gene>
<evidence type="ECO:0000256" key="3">
    <source>
        <dbReference type="ARBA" id="ARBA00022763"/>
    </source>
</evidence>
<evidence type="ECO:0000259" key="16">
    <source>
        <dbReference type="PROSITE" id="PS51217"/>
    </source>
</evidence>
<dbReference type="Pfam" id="PF00580">
    <property type="entry name" value="UvrD-helicase"/>
    <property type="match status" value="1"/>
</dbReference>
<dbReference type="EC" id="5.6.2.4" evidence="11"/>
<dbReference type="FunFam" id="1.10.10.160:FF:000001">
    <property type="entry name" value="ATP-dependent DNA helicase"/>
    <property type="match status" value="1"/>
</dbReference>
<dbReference type="GO" id="GO:0033202">
    <property type="term" value="C:DNA helicase complex"/>
    <property type="evidence" value="ECO:0007669"/>
    <property type="project" value="TreeGrafter"/>
</dbReference>
<keyword evidence="5 14" id="KW-0347">Helicase</keyword>
<dbReference type="Gene3D" id="3.40.50.300">
    <property type="entry name" value="P-loop containing nucleotide triphosphate hydrolases"/>
    <property type="match status" value="2"/>
</dbReference>
<evidence type="ECO:0000256" key="9">
    <source>
        <dbReference type="ARBA" id="ARBA00023235"/>
    </source>
</evidence>
<dbReference type="Gene3D" id="1.10.10.160">
    <property type="match status" value="1"/>
</dbReference>
<dbReference type="NCBIfam" id="NF008743">
    <property type="entry name" value="PRK11773.1"/>
    <property type="match status" value="1"/>
</dbReference>
<comment type="similarity">
    <text evidence="1">Belongs to the helicase family. UvrD subfamily.</text>
</comment>
<evidence type="ECO:0000313" key="17">
    <source>
        <dbReference type="EMBL" id="OPX55671.1"/>
    </source>
</evidence>
<dbReference type="GO" id="GO:0000725">
    <property type="term" value="P:recombinational repair"/>
    <property type="evidence" value="ECO:0007669"/>
    <property type="project" value="TreeGrafter"/>
</dbReference>
<evidence type="ECO:0000256" key="1">
    <source>
        <dbReference type="ARBA" id="ARBA00009922"/>
    </source>
</evidence>
<feature type="binding site" evidence="14">
    <location>
        <begin position="30"/>
        <end position="37"/>
    </location>
    <ligand>
        <name>ATP</name>
        <dbReference type="ChEBI" id="CHEBI:30616"/>
    </ligand>
</feature>
<dbReference type="Proteomes" id="UP000191418">
    <property type="component" value="Unassembled WGS sequence"/>
</dbReference>
<dbReference type="PROSITE" id="PS51217">
    <property type="entry name" value="UVRD_HELICASE_CTER"/>
    <property type="match status" value="1"/>
</dbReference>
<evidence type="ECO:0000256" key="8">
    <source>
        <dbReference type="ARBA" id="ARBA00023204"/>
    </source>
</evidence>
<evidence type="ECO:0000256" key="6">
    <source>
        <dbReference type="ARBA" id="ARBA00022840"/>
    </source>
</evidence>
<dbReference type="GO" id="GO:0016887">
    <property type="term" value="F:ATP hydrolysis activity"/>
    <property type="evidence" value="ECO:0007669"/>
    <property type="project" value="RHEA"/>
</dbReference>
<dbReference type="GO" id="GO:0005524">
    <property type="term" value="F:ATP binding"/>
    <property type="evidence" value="ECO:0007669"/>
    <property type="project" value="UniProtKB-UniRule"/>
</dbReference>
<keyword evidence="2 14" id="KW-0547">Nucleotide-binding</keyword>
<dbReference type="Gene3D" id="1.10.486.10">
    <property type="entry name" value="PCRA, domain 4"/>
    <property type="match status" value="1"/>
</dbReference>
<evidence type="ECO:0000256" key="11">
    <source>
        <dbReference type="ARBA" id="ARBA00034808"/>
    </source>
</evidence>